<dbReference type="InterPro" id="IPR016721">
    <property type="entry name" value="Bet3"/>
</dbReference>
<dbReference type="EMBL" id="BRYB01005781">
    <property type="protein sequence ID" value="GMI28891.1"/>
    <property type="molecule type" value="Genomic_DNA"/>
</dbReference>
<protein>
    <recommendedName>
        <fullName evidence="10">Trafficking protein particle complex subunit 3</fullName>
    </recommendedName>
</protein>
<evidence type="ECO:0000313" key="8">
    <source>
        <dbReference type="EMBL" id="GMI28891.1"/>
    </source>
</evidence>
<keyword evidence="6" id="KW-0931">ER-Golgi transport</keyword>
<evidence type="ECO:0000313" key="9">
    <source>
        <dbReference type="Proteomes" id="UP001165060"/>
    </source>
</evidence>
<dbReference type="InterPro" id="IPR007194">
    <property type="entry name" value="TRAPP_component"/>
</dbReference>
<proteinExistence type="inferred from homology"/>
<evidence type="ECO:0000256" key="2">
    <source>
        <dbReference type="ARBA" id="ARBA00004240"/>
    </source>
</evidence>
<keyword evidence="4" id="KW-0813">Transport</keyword>
<evidence type="ECO:0000256" key="1">
    <source>
        <dbReference type="ARBA" id="ARBA00004222"/>
    </source>
</evidence>
<keyword evidence="5" id="KW-0256">Endoplasmic reticulum</keyword>
<evidence type="ECO:0000256" key="5">
    <source>
        <dbReference type="ARBA" id="ARBA00022824"/>
    </source>
</evidence>
<evidence type="ECO:0000256" key="3">
    <source>
        <dbReference type="ARBA" id="ARBA00006218"/>
    </source>
</evidence>
<comment type="subcellular location">
    <subcellularLocation>
        <location evidence="2">Endoplasmic reticulum</location>
    </subcellularLocation>
    <subcellularLocation>
        <location evidence="1">Golgi apparatus</location>
        <location evidence="1">cis-Golgi network</location>
    </subcellularLocation>
</comment>
<gene>
    <name evidence="8" type="ORF">TeGR_g35</name>
</gene>
<keyword evidence="7" id="KW-0333">Golgi apparatus</keyword>
<dbReference type="SUPFAM" id="SSF111126">
    <property type="entry name" value="Ligand-binding domain in the NO signalling and Golgi transport"/>
    <property type="match status" value="1"/>
</dbReference>
<dbReference type="Pfam" id="PF04051">
    <property type="entry name" value="TRAPP"/>
    <property type="match status" value="1"/>
</dbReference>
<comment type="caution">
    <text evidence="8">The sequence shown here is derived from an EMBL/GenBank/DDBJ whole genome shotgun (WGS) entry which is preliminary data.</text>
</comment>
<dbReference type="PANTHER" id="PTHR13048">
    <property type="entry name" value="TRAFFICKING PROTEIN PARTICLE COMPLEX SUBUNIT 3"/>
    <property type="match status" value="1"/>
</dbReference>
<dbReference type="Gene3D" id="3.30.1380.20">
    <property type="entry name" value="Trafficking protein particle complex subunit 3"/>
    <property type="match status" value="1"/>
</dbReference>
<evidence type="ECO:0008006" key="10">
    <source>
        <dbReference type="Google" id="ProtNLM"/>
    </source>
</evidence>
<dbReference type="InterPro" id="IPR024096">
    <property type="entry name" value="NO_sig/Golgi_transp_ligand-bd"/>
</dbReference>
<evidence type="ECO:0000256" key="7">
    <source>
        <dbReference type="ARBA" id="ARBA00023034"/>
    </source>
</evidence>
<accession>A0ABQ6MN81</accession>
<evidence type="ECO:0000256" key="4">
    <source>
        <dbReference type="ARBA" id="ARBA00022448"/>
    </source>
</evidence>
<keyword evidence="9" id="KW-1185">Reference proteome</keyword>
<comment type="similarity">
    <text evidence="3">Belongs to the TRAPP small subunits family. BET3 subfamily.</text>
</comment>
<reference evidence="8 9" key="1">
    <citation type="journal article" date="2023" name="Commun. Biol.">
        <title>Genome analysis of Parmales, the sister group of diatoms, reveals the evolutionary specialization of diatoms from phago-mixotrophs to photoautotrophs.</title>
        <authorList>
            <person name="Ban H."/>
            <person name="Sato S."/>
            <person name="Yoshikawa S."/>
            <person name="Yamada K."/>
            <person name="Nakamura Y."/>
            <person name="Ichinomiya M."/>
            <person name="Sato N."/>
            <person name="Blanc-Mathieu R."/>
            <person name="Endo H."/>
            <person name="Kuwata A."/>
            <person name="Ogata H."/>
        </authorList>
    </citation>
    <scope>NUCLEOTIDE SEQUENCE [LARGE SCALE GENOMIC DNA]</scope>
</reference>
<evidence type="ECO:0000256" key="6">
    <source>
        <dbReference type="ARBA" id="ARBA00022892"/>
    </source>
</evidence>
<sequence length="98" mass="10680">MFLGTDCSVENMAADGSSFSLVMPDNVLATFVELPPSLEDLKYSNIICGVIRGALMMINMTVQAEFVKDVLVGDETNEIKVTLEKITADEVGDVFKDE</sequence>
<name>A0ABQ6MN81_9STRA</name>
<organism evidence="8 9">
    <name type="scientific">Tetraparma gracilis</name>
    <dbReference type="NCBI Taxonomy" id="2962635"/>
    <lineage>
        <taxon>Eukaryota</taxon>
        <taxon>Sar</taxon>
        <taxon>Stramenopiles</taxon>
        <taxon>Ochrophyta</taxon>
        <taxon>Bolidophyceae</taxon>
        <taxon>Parmales</taxon>
        <taxon>Triparmaceae</taxon>
        <taxon>Tetraparma</taxon>
    </lineage>
</organism>
<dbReference type="Proteomes" id="UP001165060">
    <property type="component" value="Unassembled WGS sequence"/>
</dbReference>